<dbReference type="Proteomes" id="UP001491310">
    <property type="component" value="Unassembled WGS sequence"/>
</dbReference>
<dbReference type="InterPro" id="IPR023393">
    <property type="entry name" value="START-like_dom_sf"/>
</dbReference>
<evidence type="ECO:0000313" key="2">
    <source>
        <dbReference type="Proteomes" id="UP001491310"/>
    </source>
</evidence>
<dbReference type="EMBL" id="JALJOT010000001">
    <property type="protein sequence ID" value="KAK9918210.1"/>
    <property type="molecule type" value="Genomic_DNA"/>
</dbReference>
<proteinExistence type="predicted"/>
<protein>
    <recommendedName>
        <fullName evidence="3">Bet v I/Major latex protein domain-containing protein</fullName>
    </recommendedName>
</protein>
<dbReference type="SUPFAM" id="SSF55961">
    <property type="entry name" value="Bet v1-like"/>
    <property type="match status" value="1"/>
</dbReference>
<keyword evidence="2" id="KW-1185">Reference proteome</keyword>
<sequence>MQPAPSHVFSSESVVLAPRDVVYNALINVGNFEHLSSTASGLKMLSANEFAGRGKPLFLRDVLAFKVAECKAPERLSVVMDDGFNVVQYTFRLQNIDGGSTAVCCQVECSTRQGSDWSGPSERLARMMEKQDGKLVQRLKGYVESTNPSVYVC</sequence>
<evidence type="ECO:0008006" key="3">
    <source>
        <dbReference type="Google" id="ProtNLM"/>
    </source>
</evidence>
<accession>A0ABR2Z2M0</accession>
<organism evidence="1 2">
    <name type="scientific">Coccomyxa subellipsoidea</name>
    <dbReference type="NCBI Taxonomy" id="248742"/>
    <lineage>
        <taxon>Eukaryota</taxon>
        <taxon>Viridiplantae</taxon>
        <taxon>Chlorophyta</taxon>
        <taxon>core chlorophytes</taxon>
        <taxon>Trebouxiophyceae</taxon>
        <taxon>Trebouxiophyceae incertae sedis</taxon>
        <taxon>Coccomyxaceae</taxon>
        <taxon>Coccomyxa</taxon>
    </lineage>
</organism>
<comment type="caution">
    <text evidence="1">The sequence shown here is derived from an EMBL/GenBank/DDBJ whole genome shotgun (WGS) entry which is preliminary data.</text>
</comment>
<name>A0ABR2Z2M0_9CHLO</name>
<reference evidence="1 2" key="1">
    <citation type="journal article" date="2024" name="Nat. Commun.">
        <title>Phylogenomics reveals the evolutionary origins of lichenization in chlorophyte algae.</title>
        <authorList>
            <person name="Puginier C."/>
            <person name="Libourel C."/>
            <person name="Otte J."/>
            <person name="Skaloud P."/>
            <person name="Haon M."/>
            <person name="Grisel S."/>
            <person name="Petersen M."/>
            <person name="Berrin J.G."/>
            <person name="Delaux P.M."/>
            <person name="Dal Grande F."/>
            <person name="Keller J."/>
        </authorList>
    </citation>
    <scope>NUCLEOTIDE SEQUENCE [LARGE SCALE GENOMIC DNA]</scope>
    <source>
        <strain evidence="1 2">SAG 216-7</strain>
    </source>
</reference>
<gene>
    <name evidence="1" type="ORF">WJX75_002279</name>
</gene>
<dbReference type="Gene3D" id="3.30.530.20">
    <property type="match status" value="1"/>
</dbReference>
<evidence type="ECO:0000313" key="1">
    <source>
        <dbReference type="EMBL" id="KAK9918210.1"/>
    </source>
</evidence>
<dbReference type="CDD" id="cd07812">
    <property type="entry name" value="SRPBCC"/>
    <property type="match status" value="1"/>
</dbReference>